<dbReference type="EMBL" id="JXTB01000413">
    <property type="protein sequence ID" value="PON41540.1"/>
    <property type="molecule type" value="Genomic_DNA"/>
</dbReference>
<evidence type="ECO:0000313" key="2">
    <source>
        <dbReference type="Proteomes" id="UP000237105"/>
    </source>
</evidence>
<proteinExistence type="predicted"/>
<sequence length="102" mass="12111">GWPKKGQSCVWTLVFPNWSRYRRNSSTWAPLHRDRESGGRWFRRYCPNVFQSRRFWFSYRLDEDEGDEAGEDEAEAEAEAEAEPAAAGLSWRFMLLIIMLEF</sequence>
<dbReference type="Proteomes" id="UP000237105">
    <property type="component" value="Unassembled WGS sequence"/>
</dbReference>
<protein>
    <submittedName>
        <fullName evidence="1">Uncharacterized protein</fullName>
    </submittedName>
</protein>
<evidence type="ECO:0000313" key="1">
    <source>
        <dbReference type="EMBL" id="PON41540.1"/>
    </source>
</evidence>
<feature type="non-terminal residue" evidence="1">
    <location>
        <position position="1"/>
    </location>
</feature>
<accession>A0A2P5AYA0</accession>
<reference evidence="2" key="1">
    <citation type="submission" date="2016-06" db="EMBL/GenBank/DDBJ databases">
        <title>Parallel loss of symbiosis genes in relatives of nitrogen-fixing non-legume Parasponia.</title>
        <authorList>
            <person name="Van Velzen R."/>
            <person name="Holmer R."/>
            <person name="Bu F."/>
            <person name="Rutten L."/>
            <person name="Van Zeijl A."/>
            <person name="Liu W."/>
            <person name="Santuari L."/>
            <person name="Cao Q."/>
            <person name="Sharma T."/>
            <person name="Shen D."/>
            <person name="Roswanjaya Y."/>
            <person name="Wardhani T."/>
            <person name="Kalhor M.S."/>
            <person name="Jansen J."/>
            <person name="Van den Hoogen J."/>
            <person name="Gungor B."/>
            <person name="Hartog M."/>
            <person name="Hontelez J."/>
            <person name="Verver J."/>
            <person name="Yang W.-C."/>
            <person name="Schijlen E."/>
            <person name="Repin R."/>
            <person name="Schilthuizen M."/>
            <person name="Schranz E."/>
            <person name="Heidstra R."/>
            <person name="Miyata K."/>
            <person name="Fedorova E."/>
            <person name="Kohlen W."/>
            <person name="Bisseling T."/>
            <person name="Smit S."/>
            <person name="Geurts R."/>
        </authorList>
    </citation>
    <scope>NUCLEOTIDE SEQUENCE [LARGE SCALE GENOMIC DNA]</scope>
    <source>
        <strain evidence="2">cv. WU1-14</strain>
    </source>
</reference>
<keyword evidence="2" id="KW-1185">Reference proteome</keyword>
<organism evidence="1 2">
    <name type="scientific">Parasponia andersonii</name>
    <name type="common">Sponia andersonii</name>
    <dbReference type="NCBI Taxonomy" id="3476"/>
    <lineage>
        <taxon>Eukaryota</taxon>
        <taxon>Viridiplantae</taxon>
        <taxon>Streptophyta</taxon>
        <taxon>Embryophyta</taxon>
        <taxon>Tracheophyta</taxon>
        <taxon>Spermatophyta</taxon>
        <taxon>Magnoliopsida</taxon>
        <taxon>eudicotyledons</taxon>
        <taxon>Gunneridae</taxon>
        <taxon>Pentapetalae</taxon>
        <taxon>rosids</taxon>
        <taxon>fabids</taxon>
        <taxon>Rosales</taxon>
        <taxon>Cannabaceae</taxon>
        <taxon>Parasponia</taxon>
    </lineage>
</organism>
<name>A0A2P5AYA0_PARAD</name>
<gene>
    <name evidence="1" type="ORF">PanWU01x14_288940</name>
</gene>
<dbReference type="AlphaFoldDB" id="A0A2P5AYA0"/>
<comment type="caution">
    <text evidence="1">The sequence shown here is derived from an EMBL/GenBank/DDBJ whole genome shotgun (WGS) entry which is preliminary data.</text>
</comment>